<sequence>MFRNLEAEQARFSYTNQEMAGKLGLSRTSYENKKKTGKFTALEAKKMCKIFKVKFDYLFATEDE</sequence>
<evidence type="ECO:0000313" key="2">
    <source>
        <dbReference type="Proteomes" id="UP001299235"/>
    </source>
</evidence>
<dbReference type="Gene3D" id="1.10.260.40">
    <property type="entry name" value="lambda repressor-like DNA-binding domains"/>
    <property type="match status" value="1"/>
</dbReference>
<dbReference type="RefSeq" id="WP_248836118.1">
    <property type="nucleotide sequence ID" value="NZ_JAJEQE010000082.1"/>
</dbReference>
<gene>
    <name evidence="1" type="ORF">LKD42_14525</name>
</gene>
<dbReference type="SUPFAM" id="SSF47413">
    <property type="entry name" value="lambda repressor-like DNA-binding domains"/>
    <property type="match status" value="1"/>
</dbReference>
<name>A0ABS8EZ02_9FIRM</name>
<comment type="caution">
    <text evidence="1">The sequence shown here is derived from an EMBL/GenBank/DDBJ whole genome shotgun (WGS) entry which is preliminary data.</text>
</comment>
<dbReference type="Proteomes" id="UP001299235">
    <property type="component" value="Unassembled WGS sequence"/>
</dbReference>
<reference evidence="1 2" key="1">
    <citation type="submission" date="2021-10" db="EMBL/GenBank/DDBJ databases">
        <title>Anaerobic single-cell dispensing facilitates the cultivation of human gut bacteria.</title>
        <authorList>
            <person name="Afrizal A."/>
        </authorList>
    </citation>
    <scope>NUCLEOTIDE SEQUENCE [LARGE SCALE GENOMIC DNA]</scope>
    <source>
        <strain evidence="1 2">CLA-AA-H246</strain>
    </source>
</reference>
<keyword evidence="2" id="KW-1185">Reference proteome</keyword>
<proteinExistence type="predicted"/>
<accession>A0ABS8EZ02</accession>
<organism evidence="1 2">
    <name type="scientific">Hominisplanchenecus faecis</name>
    <dbReference type="NCBI Taxonomy" id="2885351"/>
    <lineage>
        <taxon>Bacteria</taxon>
        <taxon>Bacillati</taxon>
        <taxon>Bacillota</taxon>
        <taxon>Clostridia</taxon>
        <taxon>Lachnospirales</taxon>
        <taxon>Lachnospiraceae</taxon>
        <taxon>Hominisplanchenecus</taxon>
    </lineage>
</organism>
<protein>
    <submittedName>
        <fullName evidence="1">Helix-turn-helix domain-containing protein</fullName>
    </submittedName>
</protein>
<dbReference type="EMBL" id="JAJEQE010000082">
    <property type="protein sequence ID" value="MCC2150440.1"/>
    <property type="molecule type" value="Genomic_DNA"/>
</dbReference>
<evidence type="ECO:0000313" key="1">
    <source>
        <dbReference type="EMBL" id="MCC2150440.1"/>
    </source>
</evidence>
<dbReference type="InterPro" id="IPR010982">
    <property type="entry name" value="Lambda_DNA-bd_dom_sf"/>
</dbReference>